<reference evidence="4 5" key="1">
    <citation type="submission" date="2011-08" db="EMBL/GenBank/DDBJ databases">
        <title>The Genome Sequence of Plasmodium vivax Brazil I.</title>
        <authorList>
            <consortium name="The Broad Institute Genome Sequencing Platform"/>
            <consortium name="The Broad Institute Genome Sequencing Center for Infectious Disease"/>
            <person name="Neafsey D."/>
            <person name="Carlton J."/>
            <person name="Barnwell J."/>
            <person name="Collins W."/>
            <person name="Escalante A."/>
            <person name="Mullikin J."/>
            <person name="Saul A."/>
            <person name="Guigo R."/>
            <person name="Camara F."/>
            <person name="Young S.K."/>
            <person name="Zeng Q."/>
            <person name="Gargeya S."/>
            <person name="Fitzgerald M."/>
            <person name="Haas B."/>
            <person name="Abouelleil A."/>
            <person name="Alvarado L."/>
            <person name="Arachchi H.M."/>
            <person name="Berlin A."/>
            <person name="Brown A."/>
            <person name="Chapman S.B."/>
            <person name="Chen Z."/>
            <person name="Dunbar C."/>
            <person name="Freedman E."/>
            <person name="Gearin G."/>
            <person name="Gellesch M."/>
            <person name="Goldberg J."/>
            <person name="Griggs A."/>
            <person name="Gujja S."/>
            <person name="Heiman D."/>
            <person name="Howarth C."/>
            <person name="Larson L."/>
            <person name="Lui A."/>
            <person name="MacDonald P.J.P."/>
            <person name="Montmayeur A."/>
            <person name="Murphy C."/>
            <person name="Neiman D."/>
            <person name="Pearson M."/>
            <person name="Priest M."/>
            <person name="Roberts A."/>
            <person name="Saif S."/>
            <person name="Shea T."/>
            <person name="Shenoy N."/>
            <person name="Sisk P."/>
            <person name="Stolte C."/>
            <person name="Sykes S."/>
            <person name="Wortman J."/>
            <person name="Nusbaum C."/>
            <person name="Birren B."/>
        </authorList>
    </citation>
    <scope>NUCLEOTIDE SEQUENCE [LARGE SCALE GENOMIC DNA]</scope>
    <source>
        <strain evidence="4 5">Brazil I</strain>
    </source>
</reference>
<dbReference type="AlphaFoldDB" id="A0A0J9VLP7"/>
<keyword evidence="2" id="KW-1133">Transmembrane helix</keyword>
<evidence type="ECO:0000256" key="1">
    <source>
        <dbReference type="SAM" id="MobiDB-lite"/>
    </source>
</evidence>
<feature type="signal peptide" evidence="3">
    <location>
        <begin position="1"/>
        <end position="24"/>
    </location>
</feature>
<feature type="chain" id="PRO_5005324675" evidence="3">
    <location>
        <begin position="25"/>
        <end position="294"/>
    </location>
</feature>
<protein>
    <submittedName>
        <fullName evidence="4">Uncharacterized protein</fullName>
    </submittedName>
</protein>
<keyword evidence="2" id="KW-0812">Transmembrane</keyword>
<organism evidence="4 5">
    <name type="scientific">Plasmodium vivax (strain Brazil I)</name>
    <dbReference type="NCBI Taxonomy" id="1033975"/>
    <lineage>
        <taxon>Eukaryota</taxon>
        <taxon>Sar</taxon>
        <taxon>Alveolata</taxon>
        <taxon>Apicomplexa</taxon>
        <taxon>Aconoidasida</taxon>
        <taxon>Haemosporida</taxon>
        <taxon>Plasmodiidae</taxon>
        <taxon>Plasmodium</taxon>
        <taxon>Plasmodium (Plasmodium)</taxon>
    </lineage>
</organism>
<dbReference type="EMBL" id="KQ234776">
    <property type="protein sequence ID" value="KMZ87923.1"/>
    <property type="molecule type" value="Genomic_DNA"/>
</dbReference>
<feature type="region of interest" description="Disordered" evidence="1">
    <location>
        <begin position="37"/>
        <end position="111"/>
    </location>
</feature>
<feature type="transmembrane region" description="Helical" evidence="2">
    <location>
        <begin position="199"/>
        <end position="222"/>
    </location>
</feature>
<keyword evidence="2" id="KW-0472">Membrane</keyword>
<dbReference type="OrthoDB" id="392922at2759"/>
<evidence type="ECO:0000313" key="5">
    <source>
        <dbReference type="Proteomes" id="UP000053327"/>
    </source>
</evidence>
<evidence type="ECO:0000256" key="2">
    <source>
        <dbReference type="SAM" id="Phobius"/>
    </source>
</evidence>
<dbReference type="Proteomes" id="UP000053327">
    <property type="component" value="Unassembled WGS sequence"/>
</dbReference>
<feature type="compositionally biased region" description="Acidic residues" evidence="1">
    <location>
        <begin position="54"/>
        <end position="99"/>
    </location>
</feature>
<evidence type="ECO:0000313" key="4">
    <source>
        <dbReference type="EMBL" id="KMZ87923.1"/>
    </source>
</evidence>
<proteinExistence type="predicted"/>
<name>A0A0J9VLP7_PLAV1</name>
<evidence type="ECO:0000256" key="3">
    <source>
        <dbReference type="SAM" id="SignalP"/>
    </source>
</evidence>
<keyword evidence="3" id="KW-0732">Signal</keyword>
<sequence>MVCAKFVFLFCFPLLTIVWRDVDGRDVNEVKIVVDPVDWGAPGEGKRGKADSADTADSEDTEEGEEGDEEEEEAEEEEAEEEEDEPDDDSETSEGDPPEGDPTAGNNNQQNNIEDIINDYYTNVLIPKESKEQAEMEEERKNMPLITRIKNFFIKKKEEKKEGKKPSTLMEYIRQKNKKILELEEEGARRYTTKNIYKYLFWTSAYVLLNVAIVPLITYFYVSKRCKDAIMKEYQNNRDRRIVPHGYDFSSDRPSVKISGNTFRNCKYYLPQQGDNFSFLVGMLRGDPYAIIKL</sequence>
<accession>A0A0J9VLP7</accession>
<gene>
    <name evidence="4" type="ORF">PVBG_05371</name>
</gene>